<evidence type="ECO:0000256" key="1">
    <source>
        <dbReference type="SAM" id="Phobius"/>
    </source>
</evidence>
<dbReference type="Proteomes" id="UP000561326">
    <property type="component" value="Unassembled WGS sequence"/>
</dbReference>
<evidence type="ECO:0000313" key="2">
    <source>
        <dbReference type="EMBL" id="NME96659.1"/>
    </source>
</evidence>
<protein>
    <submittedName>
        <fullName evidence="2">GntP family permease</fullName>
    </submittedName>
</protein>
<reference evidence="2 3" key="1">
    <citation type="submission" date="2020-04" db="EMBL/GenBank/DDBJ databases">
        <authorList>
            <person name="Hitch T.C.A."/>
            <person name="Wylensek D."/>
            <person name="Clavel T."/>
        </authorList>
    </citation>
    <scope>NUCLEOTIDE SEQUENCE [LARGE SCALE GENOMIC DNA]</scope>
    <source>
        <strain evidence="2 3">WB01_D5_05</strain>
    </source>
</reference>
<dbReference type="RefSeq" id="WP_168974263.1">
    <property type="nucleotide sequence ID" value="NZ_JABAGO010000001.1"/>
</dbReference>
<sequence>MEIIIILLALFFLMFVAYRGFSVILFAPIAALFAVLLTDPGHVLPFFSGVFMDKMVGFIKNYFPVFLLGAIFGKVIEMSGFAKSITGAVIKIIGPSRAMLAIVLVGAILTYGGVSLFVVAFAVYPFAAELFKAADIPKRLIPGTIALGAFTFTMDAFPGTPQIQNIIPTTFFKTNTWAAPWLGFIGGLFVLVIGMIYLEWRRRKAKAAGEGYGTGHRNEPEQLADEKLPHPLIAILPLIIVGVFNKIFTNLIPQFYGKTFDFTAINIQKVTPVDISKETAIWAVEGALVLGIVAVLIFSFNRIKENFNAGINVSIGGAMLATLNTASEYGFGGIIALLPGFKAVNNAMANTFTDPLVNEAVTTTTLAGITGSASGGMSIALAAMGETYLEQAQKLGINPEVLHRVASMASGGMDTLPHNGAVITLLAVTGLTHKQSYLDIFAMTLIKTIAVFFIIALYYMFGIV</sequence>
<dbReference type="AlphaFoldDB" id="A0A848CQN0"/>
<feature type="transmembrane region" description="Helical" evidence="1">
    <location>
        <begin position="98"/>
        <end position="124"/>
    </location>
</feature>
<dbReference type="InterPro" id="IPR003474">
    <property type="entry name" value="Glcn_transporter"/>
</dbReference>
<dbReference type="PANTHER" id="PTHR30354">
    <property type="entry name" value="GNT FAMILY GLUCONATE TRANSPORTER"/>
    <property type="match status" value="1"/>
</dbReference>
<keyword evidence="1" id="KW-1133">Transmembrane helix</keyword>
<keyword evidence="1" id="KW-0812">Transmembrane</keyword>
<feature type="transmembrane region" description="Helical" evidence="1">
    <location>
        <begin position="178"/>
        <end position="198"/>
    </location>
</feature>
<proteinExistence type="predicted"/>
<dbReference type="PANTHER" id="PTHR30354:SF7">
    <property type="entry name" value="BLL7963 PROTEIN"/>
    <property type="match status" value="1"/>
</dbReference>
<evidence type="ECO:0000313" key="3">
    <source>
        <dbReference type="Proteomes" id="UP000561326"/>
    </source>
</evidence>
<keyword evidence="1" id="KW-0472">Membrane</keyword>
<accession>A0A848CQN0</accession>
<dbReference type="GO" id="GO:0015128">
    <property type="term" value="F:gluconate transmembrane transporter activity"/>
    <property type="evidence" value="ECO:0007669"/>
    <property type="project" value="InterPro"/>
</dbReference>
<comment type="caution">
    <text evidence="2">The sequence shown here is derived from an EMBL/GenBank/DDBJ whole genome shotgun (WGS) entry which is preliminary data.</text>
</comment>
<dbReference type="EMBL" id="JABAGO010000001">
    <property type="protein sequence ID" value="NME96659.1"/>
    <property type="molecule type" value="Genomic_DNA"/>
</dbReference>
<dbReference type="GO" id="GO:0005886">
    <property type="term" value="C:plasma membrane"/>
    <property type="evidence" value="ECO:0007669"/>
    <property type="project" value="TreeGrafter"/>
</dbReference>
<feature type="transmembrane region" description="Helical" evidence="1">
    <location>
        <begin position="232"/>
        <end position="252"/>
    </location>
</feature>
<gene>
    <name evidence="2" type="ORF">HF838_00165</name>
</gene>
<feature type="transmembrane region" description="Helical" evidence="1">
    <location>
        <begin position="440"/>
        <end position="461"/>
    </location>
</feature>
<organism evidence="2 3">
    <name type="scientific">Aneurinibacillus aneurinilyticus</name>
    <name type="common">Bacillus aneurinolyticus</name>
    <dbReference type="NCBI Taxonomy" id="1391"/>
    <lineage>
        <taxon>Bacteria</taxon>
        <taxon>Bacillati</taxon>
        <taxon>Bacillota</taxon>
        <taxon>Bacilli</taxon>
        <taxon>Bacillales</taxon>
        <taxon>Paenibacillaceae</taxon>
        <taxon>Aneurinibacillus group</taxon>
        <taxon>Aneurinibacillus</taxon>
    </lineage>
</organism>
<feature type="transmembrane region" description="Helical" evidence="1">
    <location>
        <begin position="58"/>
        <end position="77"/>
    </location>
</feature>
<feature type="transmembrane region" description="Helical" evidence="1">
    <location>
        <begin position="280"/>
        <end position="300"/>
    </location>
</feature>
<name>A0A848CQN0_ANEAE</name>